<keyword evidence="2" id="KW-0804">Transcription</keyword>
<name>A0A8T8X904_ASPJA</name>
<dbReference type="InterPro" id="IPR050987">
    <property type="entry name" value="AtrR-like"/>
</dbReference>
<gene>
    <name evidence="5" type="ORF">BO86DRAFT_416667</name>
</gene>
<keyword evidence="3" id="KW-0539">Nucleus</keyword>
<dbReference type="GO" id="GO:0003677">
    <property type="term" value="F:DNA binding"/>
    <property type="evidence" value="ECO:0007669"/>
    <property type="project" value="InterPro"/>
</dbReference>
<evidence type="ECO:0000313" key="6">
    <source>
        <dbReference type="Proteomes" id="UP000249497"/>
    </source>
</evidence>
<evidence type="ECO:0000256" key="1">
    <source>
        <dbReference type="ARBA" id="ARBA00023015"/>
    </source>
</evidence>
<accession>A0A8T8X904</accession>
<dbReference type="GO" id="GO:0006351">
    <property type="term" value="P:DNA-templated transcription"/>
    <property type="evidence" value="ECO:0007669"/>
    <property type="project" value="InterPro"/>
</dbReference>
<evidence type="ECO:0000313" key="5">
    <source>
        <dbReference type="EMBL" id="RAH84647.1"/>
    </source>
</evidence>
<dbReference type="Pfam" id="PF04082">
    <property type="entry name" value="Fungal_trans"/>
    <property type="match status" value="1"/>
</dbReference>
<dbReference type="EMBL" id="KZ824777">
    <property type="protein sequence ID" value="RAH84647.1"/>
    <property type="molecule type" value="Genomic_DNA"/>
</dbReference>
<dbReference type="GeneID" id="37178679"/>
<proteinExistence type="predicted"/>
<reference evidence="5 6" key="1">
    <citation type="submission" date="2018-02" db="EMBL/GenBank/DDBJ databases">
        <title>The genomes of Aspergillus section Nigri reveals drivers in fungal speciation.</title>
        <authorList>
            <consortium name="DOE Joint Genome Institute"/>
            <person name="Vesth T.C."/>
            <person name="Nybo J."/>
            <person name="Theobald S."/>
            <person name="Brandl J."/>
            <person name="Frisvad J.C."/>
            <person name="Nielsen K.F."/>
            <person name="Lyhne E.K."/>
            <person name="Kogle M.E."/>
            <person name="Kuo A."/>
            <person name="Riley R."/>
            <person name="Clum A."/>
            <person name="Nolan M."/>
            <person name="Lipzen A."/>
            <person name="Salamov A."/>
            <person name="Henrissat B."/>
            <person name="Wiebenga A."/>
            <person name="De vries R.P."/>
            <person name="Grigoriev I.V."/>
            <person name="Mortensen U.H."/>
            <person name="Andersen M.R."/>
            <person name="Baker S.E."/>
        </authorList>
    </citation>
    <scope>NUCLEOTIDE SEQUENCE [LARGE SCALE GENOMIC DNA]</scope>
    <source>
        <strain evidence="5 6">CBS 114.51</strain>
    </source>
</reference>
<dbReference type="PRINTS" id="PR00081">
    <property type="entry name" value="GDHRDH"/>
</dbReference>
<dbReference type="AlphaFoldDB" id="A0A8T8X904"/>
<organism evidence="5 6">
    <name type="scientific">Aspergillus japonicus CBS 114.51</name>
    <dbReference type="NCBI Taxonomy" id="1448312"/>
    <lineage>
        <taxon>Eukaryota</taxon>
        <taxon>Fungi</taxon>
        <taxon>Dikarya</taxon>
        <taxon>Ascomycota</taxon>
        <taxon>Pezizomycotina</taxon>
        <taxon>Eurotiomycetes</taxon>
        <taxon>Eurotiomycetidae</taxon>
        <taxon>Eurotiales</taxon>
        <taxon>Aspergillaceae</taxon>
        <taxon>Aspergillus</taxon>
        <taxon>Aspergillus subgen. Circumdati</taxon>
    </lineage>
</organism>
<dbReference type="Gene3D" id="3.40.50.720">
    <property type="entry name" value="NAD(P)-binding Rossmann-like Domain"/>
    <property type="match status" value="1"/>
</dbReference>
<keyword evidence="1" id="KW-0805">Transcription regulation</keyword>
<evidence type="ECO:0000256" key="2">
    <source>
        <dbReference type="ARBA" id="ARBA00023163"/>
    </source>
</evidence>
<dbReference type="SUPFAM" id="SSF51735">
    <property type="entry name" value="NAD(P)-binding Rossmann-fold domains"/>
    <property type="match status" value="1"/>
</dbReference>
<dbReference type="Proteomes" id="UP000249497">
    <property type="component" value="Unassembled WGS sequence"/>
</dbReference>
<dbReference type="OrthoDB" id="103819at2759"/>
<dbReference type="GO" id="GO:0003700">
    <property type="term" value="F:DNA-binding transcription factor activity"/>
    <property type="evidence" value="ECO:0007669"/>
    <property type="project" value="InterPro"/>
</dbReference>
<sequence>MSNVLVTGSSRGLGLELVKQIAAHQDLQGGVVVATARTCSPQLKEVISASNEAVVFVALDVADEGAIANLVEQVKSALGGRSLDILINCAGVHSETHGKVTLICPECWLKSDMGGQDADLTVPQGAEAVLKMALAADSQDNGTFKNIHVPGWGKYDGQNVAWPPSPDAVSTTSDEGSNYHAIQAKNIIQIDLQNPRLISREQQSVLKSALQLVSSMADHQPPPSLEEENHLHDCPSTVAEVPPRELLFMLLPGPPESVRIQWPDHISDKAYVRMATPLLKDRSQLDAKTFHQYCVCIYVKAIFHIYQVSRSIDDPVLRKEMSESRSNYVAAAMRSIEKFNILKPPDLLTIQSMVSSALLMQHLGRPHQCWLFISYAARQITALNYHKIRRLPATSETEQEINSVVYWCYYLDQTLSSLLCRPSSLPDLEVSPTDLIALAPSSPYNDLLRVIIDLAQIQGKLRAVSCGSRNKHPDQALETCQRLEAKMQAILPRLQAGRDSHPQMVQYDWVGVDFCYYAIFVEIHRTRLKSAFSPKVHRECLINARKSLQAFHFLQQHPAELPGFDDPYPSFLTCAFFVVFCNIIGTIDRDDYDLLDRIIQRLEPFKQDRHLGKLLNLLQSLERLCAPFFQVSGGRGDSGSEAVAPDGDLPVPLAGTNFDHAHNTASLETFHPIFPEAPGLEPMPTATTDVDSSADWLMWQLFNSQVPAGWLDKDVDPFDVGPT</sequence>
<dbReference type="Pfam" id="PF00106">
    <property type="entry name" value="adh_short"/>
    <property type="match status" value="1"/>
</dbReference>
<keyword evidence="6" id="KW-1185">Reference proteome</keyword>
<evidence type="ECO:0000259" key="4">
    <source>
        <dbReference type="SMART" id="SM00906"/>
    </source>
</evidence>
<dbReference type="SMART" id="SM00906">
    <property type="entry name" value="Fungal_trans"/>
    <property type="match status" value="1"/>
</dbReference>
<dbReference type="GO" id="GO:0008270">
    <property type="term" value="F:zinc ion binding"/>
    <property type="evidence" value="ECO:0007669"/>
    <property type="project" value="InterPro"/>
</dbReference>
<dbReference type="PANTHER" id="PTHR46910">
    <property type="entry name" value="TRANSCRIPTION FACTOR PDR1"/>
    <property type="match status" value="1"/>
</dbReference>
<dbReference type="PANTHER" id="PTHR46910:SF1">
    <property type="entry name" value="MISCELLANEOUS ZN(II)2CYS6 TRANSCRIPTION FACTOR (EUROFUNG)-RELATED"/>
    <property type="match status" value="1"/>
</dbReference>
<dbReference type="InterPro" id="IPR002347">
    <property type="entry name" value="SDR_fam"/>
</dbReference>
<feature type="domain" description="Xylanolytic transcriptional activator regulatory" evidence="4">
    <location>
        <begin position="369"/>
        <end position="442"/>
    </location>
</feature>
<dbReference type="InterPro" id="IPR007219">
    <property type="entry name" value="XnlR_reg_dom"/>
</dbReference>
<protein>
    <recommendedName>
        <fullName evidence="4">Xylanolytic transcriptional activator regulatory domain-containing protein</fullName>
    </recommendedName>
</protein>
<evidence type="ECO:0000256" key="3">
    <source>
        <dbReference type="ARBA" id="ARBA00023242"/>
    </source>
</evidence>
<dbReference type="RefSeq" id="XP_025530541.1">
    <property type="nucleotide sequence ID" value="XM_025674987.1"/>
</dbReference>
<dbReference type="CDD" id="cd12148">
    <property type="entry name" value="fungal_TF_MHR"/>
    <property type="match status" value="1"/>
</dbReference>
<dbReference type="InterPro" id="IPR036291">
    <property type="entry name" value="NAD(P)-bd_dom_sf"/>
</dbReference>